<dbReference type="SUPFAM" id="SSF52540">
    <property type="entry name" value="P-loop containing nucleoside triphosphate hydrolases"/>
    <property type="match status" value="2"/>
</dbReference>
<comment type="caution">
    <text evidence="7">The sequence shown here is derived from an EMBL/GenBank/DDBJ whole genome shotgun (WGS) entry which is preliminary data.</text>
</comment>
<dbReference type="FunFam" id="3.40.50.300:FF:000070">
    <property type="entry name" value="Putative ABC transporter ATP-binding component"/>
    <property type="match status" value="1"/>
</dbReference>
<evidence type="ECO:0000256" key="4">
    <source>
        <dbReference type="ARBA" id="ARBA00061551"/>
    </source>
</evidence>
<dbReference type="Pfam" id="PF00005">
    <property type="entry name" value="ABC_tran"/>
    <property type="match status" value="2"/>
</dbReference>
<dbReference type="Pfam" id="PF12848">
    <property type="entry name" value="ABC_tran_Xtn"/>
    <property type="match status" value="1"/>
</dbReference>
<organism evidence="7 8">
    <name type="scientific">Candidatus Electronema aureum</name>
    <dbReference type="NCBI Taxonomy" id="2005002"/>
    <lineage>
        <taxon>Bacteria</taxon>
        <taxon>Pseudomonadati</taxon>
        <taxon>Thermodesulfobacteriota</taxon>
        <taxon>Desulfobulbia</taxon>
        <taxon>Desulfobulbales</taxon>
        <taxon>Desulfobulbaceae</taxon>
        <taxon>Candidatus Electronema</taxon>
    </lineage>
</organism>
<accession>A0A521G509</accession>
<name>A0A521G509_9BACT</name>
<feature type="domain" description="ABC transporter" evidence="6">
    <location>
        <begin position="347"/>
        <end position="563"/>
    </location>
</feature>
<dbReference type="PROSITE" id="PS50893">
    <property type="entry name" value="ABC_TRANSPORTER_2"/>
    <property type="match status" value="2"/>
</dbReference>
<dbReference type="Gene3D" id="3.40.50.300">
    <property type="entry name" value="P-loop containing nucleotide triphosphate hydrolases"/>
    <property type="match status" value="2"/>
</dbReference>
<dbReference type="CDD" id="cd03221">
    <property type="entry name" value="ABCF_EF-3"/>
    <property type="match status" value="2"/>
</dbReference>
<evidence type="ECO:0000259" key="6">
    <source>
        <dbReference type="PROSITE" id="PS50893"/>
    </source>
</evidence>
<reference evidence="7" key="1">
    <citation type="submission" date="2017-07" db="EMBL/GenBank/DDBJ databases">
        <title>The cable genome - Insights into the physiology and evolution of filamentous bacteria capable of sulfide oxidation via long distance electron transfer.</title>
        <authorList>
            <person name="Thorup C."/>
            <person name="Bjerg J.T."/>
            <person name="Schreiber L."/>
            <person name="Nielsen L.P."/>
            <person name="Kjeldsen K.U."/>
            <person name="Boesen T."/>
            <person name="Boggild A."/>
            <person name="Meysman F."/>
            <person name="Geelhoed J."/>
            <person name="Schramm A."/>
        </authorList>
    </citation>
    <scope>NUCLEOTIDE SEQUENCE [LARGE SCALE GENOMIC DNA]</scope>
    <source>
        <strain evidence="7">GS</strain>
    </source>
</reference>
<gene>
    <name evidence="7" type="ORF">CDV28_1019</name>
</gene>
<dbReference type="PANTHER" id="PTHR42855:SF2">
    <property type="entry name" value="DRUG RESISTANCE ABC TRANSPORTER,ATP-BINDING PROTEIN"/>
    <property type="match status" value="1"/>
</dbReference>
<keyword evidence="8" id="KW-1185">Reference proteome</keyword>
<feature type="domain" description="ABC transporter" evidence="6">
    <location>
        <begin position="29"/>
        <end position="279"/>
    </location>
</feature>
<comment type="similarity">
    <text evidence="4">Belongs to the ABC transporter superfamily. ABCF family. YbiT subfamily.</text>
</comment>
<dbReference type="GO" id="GO:0005524">
    <property type="term" value="F:ATP binding"/>
    <property type="evidence" value="ECO:0007669"/>
    <property type="project" value="UniProtKB-KW"/>
</dbReference>
<dbReference type="PANTHER" id="PTHR42855">
    <property type="entry name" value="ABC TRANSPORTER ATP-BINDING SUBUNIT"/>
    <property type="match status" value="1"/>
</dbReference>
<dbReference type="EMBL" id="NQJD01000001">
    <property type="protein sequence ID" value="TAA76115.1"/>
    <property type="molecule type" value="Genomic_DNA"/>
</dbReference>
<dbReference type="InterPro" id="IPR027417">
    <property type="entry name" value="P-loop_NTPase"/>
</dbReference>
<dbReference type="AlphaFoldDB" id="A0A521G509"/>
<dbReference type="InterPro" id="IPR003439">
    <property type="entry name" value="ABC_transporter-like_ATP-bd"/>
</dbReference>
<protein>
    <recommendedName>
        <fullName evidence="5">Probable ATP-binding protein YbiT</fullName>
    </recommendedName>
</protein>
<evidence type="ECO:0000313" key="7">
    <source>
        <dbReference type="EMBL" id="TAA76115.1"/>
    </source>
</evidence>
<dbReference type="InterPro" id="IPR003593">
    <property type="entry name" value="AAA+_ATPase"/>
</dbReference>
<evidence type="ECO:0000256" key="2">
    <source>
        <dbReference type="ARBA" id="ARBA00022741"/>
    </source>
</evidence>
<keyword evidence="3" id="KW-0067">ATP-binding</keyword>
<proteinExistence type="inferred from homology"/>
<dbReference type="InterPro" id="IPR051309">
    <property type="entry name" value="ABCF_ATPase"/>
</dbReference>
<evidence type="ECO:0000313" key="8">
    <source>
        <dbReference type="Proteomes" id="UP000316238"/>
    </source>
</evidence>
<dbReference type="Proteomes" id="UP000316238">
    <property type="component" value="Unassembled WGS sequence"/>
</dbReference>
<dbReference type="InterPro" id="IPR032781">
    <property type="entry name" value="ABC_tran_Xtn"/>
</dbReference>
<dbReference type="FunFam" id="3.40.50.300:FF:000011">
    <property type="entry name" value="Putative ABC transporter ATP-binding component"/>
    <property type="match status" value="1"/>
</dbReference>
<dbReference type="SMART" id="SM00382">
    <property type="entry name" value="AAA"/>
    <property type="match status" value="2"/>
</dbReference>
<evidence type="ECO:0000256" key="1">
    <source>
        <dbReference type="ARBA" id="ARBA00022737"/>
    </source>
</evidence>
<keyword evidence="1" id="KW-0677">Repeat</keyword>
<dbReference type="GO" id="GO:0016887">
    <property type="term" value="F:ATP hydrolysis activity"/>
    <property type="evidence" value="ECO:0007669"/>
    <property type="project" value="InterPro"/>
</dbReference>
<evidence type="ECO:0000256" key="5">
    <source>
        <dbReference type="ARBA" id="ARBA00074044"/>
    </source>
</evidence>
<sequence length="563" mass="63350">MFHPAFSRFPPCGSHYFPTSFRTIHTAMITATNIGLSYGKRVIFKEVNIKFTPGNCYGLIGANGAGKSTFLKILSGEIDPQQGQVSIDPGKRLTVLRQDQFAFDEHTVINTVIMGHKKLYEVMAERDKIYAKTEFTEADGMRSGELEVLFGEMNGYESESEAAVLLNGVGIGEELRQKKMKELEGTDKVRVLLAQALFGNPDILLLDEPTNQLDIATITWLENFLSRFSNTVIIVSHDRHFLNQVCTHMADIDYSKIQVYVGNYDFWQQASQLQLRQKETENKKTKAKEQDLKDFIRRFSSNASKAKQATSRKKLLEKLTIEDMPMSSRKYPFIDFKPERPSGDIILEIENLSKTVDGVTMFKDFSLSVGKGDKIAFVGSNGLAKTTFFQILAGELEPDAGTVRWGVTISKAYFPKENNSYFKDTDMNIVTWLRQYAPPQETESFVRGFLGRMLFSGEEALKKVSVLSGGERVRCMLSRMMLSGANALILDEPTNHLDLESITSLNNALTAYPEAMLFSSHDHQLVSTVANRIIEFLPDRITDARMSFDDYLTTCCGLELEAA</sequence>
<evidence type="ECO:0000256" key="3">
    <source>
        <dbReference type="ARBA" id="ARBA00022840"/>
    </source>
</evidence>
<keyword evidence="2" id="KW-0547">Nucleotide-binding</keyword>